<dbReference type="Proteomes" id="UP001164390">
    <property type="component" value="Chromosome"/>
</dbReference>
<gene>
    <name evidence="5" type="ORF">L0C25_01740</name>
</gene>
<keyword evidence="2" id="KW-0521">NADP</keyword>
<evidence type="ECO:0000313" key="6">
    <source>
        <dbReference type="Proteomes" id="UP001164390"/>
    </source>
</evidence>
<dbReference type="AlphaFoldDB" id="A0AA46TIH2"/>
<dbReference type="PRINTS" id="PR00081">
    <property type="entry name" value="GDHRDH"/>
</dbReference>
<dbReference type="KEGG" id="sgrg:L0C25_01740"/>
<comment type="similarity">
    <text evidence="1 4">Belongs to the short-chain dehydrogenases/reductases (SDR) family.</text>
</comment>
<dbReference type="PANTHER" id="PTHR43490">
    <property type="entry name" value="(+)-NEOMENTHOL DEHYDROGENASE"/>
    <property type="match status" value="1"/>
</dbReference>
<dbReference type="InterPro" id="IPR020904">
    <property type="entry name" value="Sc_DH/Rdtase_CS"/>
</dbReference>
<proteinExistence type="inferred from homology"/>
<evidence type="ECO:0000256" key="4">
    <source>
        <dbReference type="RuleBase" id="RU000363"/>
    </source>
</evidence>
<dbReference type="GO" id="GO:0016491">
    <property type="term" value="F:oxidoreductase activity"/>
    <property type="evidence" value="ECO:0007669"/>
    <property type="project" value="UniProtKB-KW"/>
</dbReference>
<dbReference type="PANTHER" id="PTHR43490:SF99">
    <property type="entry name" value="SHORT-CHAIN DEHYDROGENASE_REDUCTASE"/>
    <property type="match status" value="1"/>
</dbReference>
<dbReference type="EMBL" id="CP094970">
    <property type="protein sequence ID" value="UYM05826.1"/>
    <property type="molecule type" value="Genomic_DNA"/>
</dbReference>
<dbReference type="InterPro" id="IPR002347">
    <property type="entry name" value="SDR_fam"/>
</dbReference>
<dbReference type="Pfam" id="PF00106">
    <property type="entry name" value="adh_short"/>
    <property type="match status" value="1"/>
</dbReference>
<organism evidence="5 6">
    <name type="scientific">Solicola gregarius</name>
    <dbReference type="NCBI Taxonomy" id="2908642"/>
    <lineage>
        <taxon>Bacteria</taxon>
        <taxon>Bacillati</taxon>
        <taxon>Actinomycetota</taxon>
        <taxon>Actinomycetes</taxon>
        <taxon>Propionibacteriales</taxon>
        <taxon>Nocardioidaceae</taxon>
        <taxon>Solicola</taxon>
    </lineage>
</organism>
<accession>A0AA46TIH2</accession>
<dbReference type="RefSeq" id="WP_271634654.1">
    <property type="nucleotide sequence ID" value="NZ_CP094970.1"/>
</dbReference>
<protein>
    <submittedName>
        <fullName evidence="5">SDR family NAD(P)-dependent oxidoreductase</fullName>
    </submittedName>
</protein>
<keyword evidence="6" id="KW-1185">Reference proteome</keyword>
<name>A0AA46TIH2_9ACTN</name>
<dbReference type="InterPro" id="IPR036291">
    <property type="entry name" value="NAD(P)-bd_dom_sf"/>
</dbReference>
<dbReference type="Gene3D" id="3.40.50.720">
    <property type="entry name" value="NAD(P)-binding Rossmann-like Domain"/>
    <property type="match status" value="1"/>
</dbReference>
<sequence length="232" mass="25102">MTITFITGANKGLGHESARRLIAAGHQVYVGARDRDRGKRAADELGATYVPIDVTDQPSVDAAAEYVREQHGHLDVLVNNAGIGGSWVSVAETRPEHLHEVYETNVYGVVRVTRAFVPLLEQSEHPMIVNVSSGMGSIAVTSDPERLESTLNALTYTSSKTALNMVTTQYAKAYPRMRINAVDPGYTGTDFNNHQGPQSVEEGTDAIVAMATMAPDDARTGTFTDRDGLVPW</sequence>
<dbReference type="PRINTS" id="PR00080">
    <property type="entry name" value="SDRFAMILY"/>
</dbReference>
<dbReference type="SUPFAM" id="SSF51735">
    <property type="entry name" value="NAD(P)-binding Rossmann-fold domains"/>
    <property type="match status" value="1"/>
</dbReference>
<keyword evidence="3" id="KW-0560">Oxidoreductase</keyword>
<evidence type="ECO:0000256" key="2">
    <source>
        <dbReference type="ARBA" id="ARBA00022857"/>
    </source>
</evidence>
<evidence type="ECO:0000256" key="3">
    <source>
        <dbReference type="ARBA" id="ARBA00023002"/>
    </source>
</evidence>
<evidence type="ECO:0000313" key="5">
    <source>
        <dbReference type="EMBL" id="UYM05826.1"/>
    </source>
</evidence>
<evidence type="ECO:0000256" key="1">
    <source>
        <dbReference type="ARBA" id="ARBA00006484"/>
    </source>
</evidence>
<reference evidence="5" key="1">
    <citation type="submission" date="2022-01" db="EMBL/GenBank/DDBJ databases">
        <title>Nocardioidaceae gen. sp. A5X3R13.</title>
        <authorList>
            <person name="Lopez Marin M.A."/>
            <person name="Uhlik O."/>
        </authorList>
    </citation>
    <scope>NUCLEOTIDE SEQUENCE</scope>
    <source>
        <strain evidence="5">A5X3R13</strain>
    </source>
</reference>
<dbReference type="PROSITE" id="PS00061">
    <property type="entry name" value="ADH_SHORT"/>
    <property type="match status" value="1"/>
</dbReference>